<dbReference type="KEGG" id="ghi:107897993"/>
<gene>
    <name evidence="3" type="primary">LOC107897993</name>
</gene>
<dbReference type="PaxDb" id="3635-A0A1U8IRI6"/>
<dbReference type="Proteomes" id="UP000818029">
    <property type="component" value="Chromosome D04"/>
</dbReference>
<dbReference type="RefSeq" id="XP_016679043.1">
    <property type="nucleotide sequence ID" value="XM_016823554.1"/>
</dbReference>
<name>A0A1U8IRI6_GOSHI</name>
<evidence type="ECO:0000256" key="1">
    <source>
        <dbReference type="SAM" id="MobiDB-lite"/>
    </source>
</evidence>
<sequence>MEMKMIDAASGGALVNMSPQRARELVSTMAVNSQQYQPPMEPTRRVHELSTPSIILLEDTTAQVDAVGNFQGPPQRCYDLYSNTYNVRWRDHPSLSYGLNHRYNQPYQLRPPPPQQYQPPKSSLKTIIKRLAVSTEKFQQNTKVHLQEMDQLISKLALAVSHLENQGKLPSENEPNPYTNASAVNVKDGKDSELVLGTSCDHEVEQEAEPAAPTKPAPHKPFFIPHPYPGRLTQVKKERKEKEILKTFQKVKINIPILDAIK</sequence>
<protein>
    <submittedName>
        <fullName evidence="3">Uncharacterized protein</fullName>
    </submittedName>
</protein>
<feature type="region of interest" description="Disordered" evidence="1">
    <location>
        <begin position="203"/>
        <end position="230"/>
    </location>
</feature>
<keyword evidence="2" id="KW-1185">Reference proteome</keyword>
<evidence type="ECO:0000313" key="2">
    <source>
        <dbReference type="Proteomes" id="UP000818029"/>
    </source>
</evidence>
<reference evidence="3" key="2">
    <citation type="submission" date="2025-08" db="UniProtKB">
        <authorList>
            <consortium name="RefSeq"/>
        </authorList>
    </citation>
    <scope>IDENTIFICATION</scope>
</reference>
<dbReference type="GeneID" id="107897993"/>
<organism evidence="2 3">
    <name type="scientific">Gossypium hirsutum</name>
    <name type="common">Upland cotton</name>
    <name type="synonym">Gossypium mexicanum</name>
    <dbReference type="NCBI Taxonomy" id="3635"/>
    <lineage>
        <taxon>Eukaryota</taxon>
        <taxon>Viridiplantae</taxon>
        <taxon>Streptophyta</taxon>
        <taxon>Embryophyta</taxon>
        <taxon>Tracheophyta</taxon>
        <taxon>Spermatophyta</taxon>
        <taxon>Magnoliopsida</taxon>
        <taxon>eudicotyledons</taxon>
        <taxon>Gunneridae</taxon>
        <taxon>Pentapetalae</taxon>
        <taxon>rosids</taxon>
        <taxon>malvids</taxon>
        <taxon>Malvales</taxon>
        <taxon>Malvaceae</taxon>
        <taxon>Malvoideae</taxon>
        <taxon>Gossypium</taxon>
    </lineage>
</organism>
<reference evidence="2" key="1">
    <citation type="journal article" date="2020" name="Nat. Genet.">
        <title>Genomic diversifications of five Gossypium allopolyploid species and their impact on cotton improvement.</title>
        <authorList>
            <person name="Chen Z.J."/>
            <person name="Sreedasyam A."/>
            <person name="Ando A."/>
            <person name="Song Q."/>
            <person name="De Santiago L.M."/>
            <person name="Hulse-Kemp A.M."/>
            <person name="Ding M."/>
            <person name="Ye W."/>
            <person name="Kirkbride R.C."/>
            <person name="Jenkins J."/>
            <person name="Plott C."/>
            <person name="Lovell J."/>
            <person name="Lin Y.M."/>
            <person name="Vaughn R."/>
            <person name="Liu B."/>
            <person name="Simpson S."/>
            <person name="Scheffler B.E."/>
            <person name="Wen L."/>
            <person name="Saski C.A."/>
            <person name="Grover C.E."/>
            <person name="Hu G."/>
            <person name="Conover J.L."/>
            <person name="Carlson J.W."/>
            <person name="Shu S."/>
            <person name="Boston L.B."/>
            <person name="Williams M."/>
            <person name="Peterson D.G."/>
            <person name="McGee K."/>
            <person name="Jones D.C."/>
            <person name="Wendel J.F."/>
            <person name="Stelly D.M."/>
            <person name="Grimwood J."/>
            <person name="Schmutz J."/>
        </authorList>
    </citation>
    <scope>NUCLEOTIDE SEQUENCE [LARGE SCALE GENOMIC DNA]</scope>
    <source>
        <strain evidence="2">cv. TM-1</strain>
    </source>
</reference>
<evidence type="ECO:0000313" key="3">
    <source>
        <dbReference type="RefSeq" id="XP_016679043.1"/>
    </source>
</evidence>
<accession>A0A1U8IRI6</accession>
<proteinExistence type="predicted"/>
<dbReference type="AlphaFoldDB" id="A0A1U8IRI6"/>